<evidence type="ECO:0000313" key="2">
    <source>
        <dbReference type="EMBL" id="KAG5661369.1"/>
    </source>
</evidence>
<dbReference type="SUPFAM" id="SSF49695">
    <property type="entry name" value="gamma-Crystallin-like"/>
    <property type="match status" value="1"/>
</dbReference>
<protein>
    <submittedName>
        <fullName evidence="2">Uncharacterized protein</fullName>
    </submittedName>
</protein>
<evidence type="ECO:0000256" key="1">
    <source>
        <dbReference type="SAM" id="SignalP"/>
    </source>
</evidence>
<reference evidence="2" key="1">
    <citation type="submission" date="2021-04" db="EMBL/GenBank/DDBJ databases">
        <title>Draft genome of Fusarium avenaceum strain F156N33, isolated from an atmospheric sample in Virginia.</title>
        <authorList>
            <person name="Yang S."/>
            <person name="Vinatzer B.A."/>
            <person name="Coleman J."/>
        </authorList>
    </citation>
    <scope>NUCLEOTIDE SEQUENCE</scope>
    <source>
        <strain evidence="2">F156N33</strain>
    </source>
</reference>
<feature type="signal peptide" evidence="1">
    <location>
        <begin position="1"/>
        <end position="17"/>
    </location>
</feature>
<dbReference type="Proteomes" id="UP000782241">
    <property type="component" value="Unassembled WGS sequence"/>
</dbReference>
<dbReference type="AlphaFoldDB" id="A0A9P7H426"/>
<proteinExistence type="predicted"/>
<evidence type="ECO:0000313" key="3">
    <source>
        <dbReference type="Proteomes" id="UP000782241"/>
    </source>
</evidence>
<accession>A0A9P7H426</accession>
<organism evidence="2 3">
    <name type="scientific">Fusarium avenaceum</name>
    <dbReference type="NCBI Taxonomy" id="40199"/>
    <lineage>
        <taxon>Eukaryota</taxon>
        <taxon>Fungi</taxon>
        <taxon>Dikarya</taxon>
        <taxon>Ascomycota</taxon>
        <taxon>Pezizomycotina</taxon>
        <taxon>Sordariomycetes</taxon>
        <taxon>Hypocreomycetidae</taxon>
        <taxon>Hypocreales</taxon>
        <taxon>Nectriaceae</taxon>
        <taxon>Fusarium</taxon>
        <taxon>Fusarium tricinctum species complex</taxon>
    </lineage>
</organism>
<keyword evidence="1" id="KW-0732">Signal</keyword>
<keyword evidence="3" id="KW-1185">Reference proteome</keyword>
<sequence length="124" mass="14026">MQLSLFTVTILASLVGARDFTLYEHANYKGATHRETRNDDDACWNMNGKGDKASSVKGKWCTTFYRERDCKGDQWENEGDAPTVPSFLNDHIWSFRNKCRCNVAEREKCITICMVACGLHPVGA</sequence>
<feature type="chain" id="PRO_5040118156" evidence="1">
    <location>
        <begin position="18"/>
        <end position="124"/>
    </location>
</feature>
<dbReference type="InterPro" id="IPR011024">
    <property type="entry name" value="G_crystallin-like"/>
</dbReference>
<comment type="caution">
    <text evidence="2">The sequence shown here is derived from an EMBL/GenBank/DDBJ whole genome shotgun (WGS) entry which is preliminary data.</text>
</comment>
<dbReference type="Gene3D" id="2.60.20.10">
    <property type="entry name" value="Crystallins"/>
    <property type="match status" value="1"/>
</dbReference>
<name>A0A9P7H426_9HYPO</name>
<gene>
    <name evidence="2" type="ORF">KAF25_005491</name>
</gene>
<dbReference type="EMBL" id="JAGPUO010000007">
    <property type="protein sequence ID" value="KAG5661369.1"/>
    <property type="molecule type" value="Genomic_DNA"/>
</dbReference>